<accession>A0A873WJY0</accession>
<reference evidence="1" key="1">
    <citation type="submission" date="2020-10" db="EMBL/GenBank/DDBJ databases">
        <title>The Isolation and Genome Sequence of a Novel Cyanophage S-H38 from the Yellow Sea, China.</title>
        <authorList>
            <person name="Jiang T."/>
        </authorList>
    </citation>
    <scope>NUCLEOTIDE SEQUENCE</scope>
</reference>
<evidence type="ECO:0000313" key="1">
    <source>
        <dbReference type="EMBL" id="QPB07951.1"/>
    </source>
</evidence>
<dbReference type="KEGG" id="vg:77946647"/>
<sequence length="88" mass="10463">MTSLPDSIYPQITNLMTLTTEQVNELKHSYCEHIINNMDMDDLMLMCYDLLRDSYQDATQEEIVDEIKDLYDENTLEQIYKDANIEYL</sequence>
<organism evidence="1 2">
    <name type="scientific">Synechococcus phage S-H38</name>
    <dbReference type="NCBI Taxonomy" id="2783673"/>
    <lineage>
        <taxon>Viruses</taxon>
        <taxon>Duplodnaviria</taxon>
        <taxon>Heunggongvirae</taxon>
        <taxon>Uroviricota</taxon>
        <taxon>Caudoviricetes</taxon>
        <taxon>Pantevenvirales</taxon>
        <taxon>Kyanoviridae</taxon>
        <taxon>Yellowseavirus</taxon>
        <taxon>Yellowseavirus thirtyeight</taxon>
    </lineage>
</organism>
<dbReference type="GeneID" id="77946647"/>
<keyword evidence="2" id="KW-1185">Reference proteome</keyword>
<dbReference type="RefSeq" id="YP_010670442.1">
    <property type="nucleotide sequence ID" value="NC_070964.1"/>
</dbReference>
<dbReference type="EMBL" id="MW117965">
    <property type="protein sequence ID" value="QPB07951.1"/>
    <property type="molecule type" value="Genomic_DNA"/>
</dbReference>
<dbReference type="Pfam" id="PF24012">
    <property type="entry name" value="DUF7326"/>
    <property type="match status" value="1"/>
</dbReference>
<dbReference type="Proteomes" id="UP000663144">
    <property type="component" value="Segment"/>
</dbReference>
<dbReference type="InterPro" id="IPR055750">
    <property type="entry name" value="DUF7326"/>
</dbReference>
<proteinExistence type="predicted"/>
<evidence type="ECO:0000313" key="2">
    <source>
        <dbReference type="Proteomes" id="UP000663144"/>
    </source>
</evidence>
<protein>
    <submittedName>
        <fullName evidence="1">Uncharacterized protein</fullName>
    </submittedName>
</protein>
<name>A0A873WJY0_9CAUD</name>